<sequence length="239" mass="26875">MPYFLTSSPLHPDRDELNPANNFVTNLKKYLNGEIAGLFICSDPDSYEMTDKYSASMKDSFVNSGFSFVSFHTLDNRNKTQAKYLVANADLIILAGGYPPLQNSFFNDIDLKNLLSNQDKVIVGFSAGSMNSAEVVYAQPEFEGEATSKDYQRFYLGLALTKVMILPHYQDVKDEVLDGKKLFEDITYPDSFGRKFYAFNDGTYLLGDSKSEKIYGQSYLISEGVISQLSSDDEIYQLS</sequence>
<dbReference type="Gene3D" id="3.40.50.880">
    <property type="match status" value="1"/>
</dbReference>
<protein>
    <submittedName>
        <fullName evidence="5">Dipeptidase E</fullName>
    </submittedName>
</protein>
<dbReference type="InterPro" id="IPR029062">
    <property type="entry name" value="Class_I_gatase-like"/>
</dbReference>
<dbReference type="RefSeq" id="WP_070791962.1">
    <property type="nucleotide sequence ID" value="NZ_MKIR01000012.1"/>
</dbReference>
<keyword evidence="4" id="KW-0720">Serine protease</keyword>
<dbReference type="InterPro" id="IPR005320">
    <property type="entry name" value="Peptidase_S51"/>
</dbReference>
<keyword evidence="2" id="KW-0645">Protease</keyword>
<accession>A0A1E8GMH7</accession>
<comment type="caution">
    <text evidence="5">The sequence shown here is derived from an EMBL/GenBank/DDBJ whole genome shotgun (WGS) entry which is preliminary data.</text>
</comment>
<keyword evidence="6" id="KW-1185">Reference proteome</keyword>
<organism evidence="5 6">
    <name type="scientific">Floricoccus tropicus</name>
    <dbReference type="NCBI Taxonomy" id="1859473"/>
    <lineage>
        <taxon>Bacteria</taxon>
        <taxon>Bacillati</taxon>
        <taxon>Bacillota</taxon>
        <taxon>Bacilli</taxon>
        <taxon>Lactobacillales</taxon>
        <taxon>Streptococcaceae</taxon>
        <taxon>Floricoccus</taxon>
    </lineage>
</organism>
<dbReference type="OrthoDB" id="1645527at2"/>
<evidence type="ECO:0000313" key="6">
    <source>
        <dbReference type="Proteomes" id="UP000178622"/>
    </source>
</evidence>
<evidence type="ECO:0000256" key="1">
    <source>
        <dbReference type="ARBA" id="ARBA00006534"/>
    </source>
</evidence>
<dbReference type="EMBL" id="MKIR01000012">
    <property type="protein sequence ID" value="OFI49442.1"/>
    <property type="molecule type" value="Genomic_DNA"/>
</dbReference>
<dbReference type="AlphaFoldDB" id="A0A1E8GMH7"/>
<proteinExistence type="inferred from homology"/>
<name>A0A1E8GMH7_9LACT</name>
<evidence type="ECO:0000256" key="4">
    <source>
        <dbReference type="ARBA" id="ARBA00022825"/>
    </source>
</evidence>
<keyword evidence="3" id="KW-0378">Hydrolase</keyword>
<dbReference type="STRING" id="1859473.BG261_02370"/>
<gene>
    <name evidence="5" type="ORF">BG261_02370</name>
</gene>
<dbReference type="GO" id="GO:0008236">
    <property type="term" value="F:serine-type peptidase activity"/>
    <property type="evidence" value="ECO:0007669"/>
    <property type="project" value="UniProtKB-KW"/>
</dbReference>
<dbReference type="SUPFAM" id="SSF52317">
    <property type="entry name" value="Class I glutamine amidotransferase-like"/>
    <property type="match status" value="1"/>
</dbReference>
<dbReference type="GO" id="GO:0006508">
    <property type="term" value="P:proteolysis"/>
    <property type="evidence" value="ECO:0007669"/>
    <property type="project" value="UniProtKB-KW"/>
</dbReference>
<dbReference type="Proteomes" id="UP000178622">
    <property type="component" value="Unassembled WGS sequence"/>
</dbReference>
<evidence type="ECO:0000256" key="3">
    <source>
        <dbReference type="ARBA" id="ARBA00022801"/>
    </source>
</evidence>
<reference evidence="6" key="1">
    <citation type="submission" date="2016-09" db="EMBL/GenBank/DDBJ databases">
        <title>Draft genome sequence of a novel species of the family Streptococcaceae isolated from flowers.</title>
        <authorList>
            <person name="Chuah L.-O."/>
            <person name="Yap K.-P."/>
            <person name="Thong K.L."/>
            <person name="Liong M.T."/>
            <person name="Ahmad R."/>
            <person name="Rusul G."/>
        </authorList>
    </citation>
    <scope>NUCLEOTIDE SEQUENCE [LARGE SCALE GENOMIC DNA]</scope>
    <source>
        <strain evidence="6">DF1</strain>
    </source>
</reference>
<dbReference type="Pfam" id="PF03575">
    <property type="entry name" value="Peptidase_S51"/>
    <property type="match status" value="1"/>
</dbReference>
<evidence type="ECO:0000256" key="2">
    <source>
        <dbReference type="ARBA" id="ARBA00022670"/>
    </source>
</evidence>
<comment type="similarity">
    <text evidence="1">Belongs to the peptidase S51 family.</text>
</comment>
<evidence type="ECO:0000313" key="5">
    <source>
        <dbReference type="EMBL" id="OFI49442.1"/>
    </source>
</evidence>